<dbReference type="Proteomes" id="UP000828390">
    <property type="component" value="Unassembled WGS sequence"/>
</dbReference>
<reference evidence="1" key="1">
    <citation type="journal article" date="2019" name="bioRxiv">
        <title>The Genome of the Zebra Mussel, Dreissena polymorpha: A Resource for Invasive Species Research.</title>
        <authorList>
            <person name="McCartney M.A."/>
            <person name="Auch B."/>
            <person name="Kono T."/>
            <person name="Mallez S."/>
            <person name="Zhang Y."/>
            <person name="Obille A."/>
            <person name="Becker A."/>
            <person name="Abrahante J.E."/>
            <person name="Garbe J."/>
            <person name="Badalamenti J.P."/>
            <person name="Herman A."/>
            <person name="Mangelson H."/>
            <person name="Liachko I."/>
            <person name="Sullivan S."/>
            <person name="Sone E.D."/>
            <person name="Koren S."/>
            <person name="Silverstein K.A.T."/>
            <person name="Beckman K.B."/>
            <person name="Gohl D.M."/>
        </authorList>
    </citation>
    <scope>NUCLEOTIDE SEQUENCE</scope>
    <source>
        <strain evidence="1">Duluth1</strain>
        <tissue evidence="1">Whole animal</tissue>
    </source>
</reference>
<keyword evidence="2" id="KW-1185">Reference proteome</keyword>
<name>A0A9D4D2H3_DREPO</name>
<sequence length="200" mass="22787">MFGDVVTVRSILQKAAYEQGQNNIEPERYTHVESFLEVANTLVDEKIDSTWKVLVNQTGTGADSIVYFVDRFVFNMVKQSKGTFHNHTFTKSNLFVAISKTSDCSNVNFPRDTFIEYRKDNGNDSWAIDRSGNIRVPCIEDQVYSGVVYRNISSIVSLNSASDRKWEKTVNAPVISFAYLPNITDVTPVKISFQIYNRWS</sequence>
<evidence type="ECO:0000313" key="1">
    <source>
        <dbReference type="EMBL" id="KAH3737430.1"/>
    </source>
</evidence>
<dbReference type="EMBL" id="JAIWYP010000011">
    <property type="protein sequence ID" value="KAH3737430.1"/>
    <property type="molecule type" value="Genomic_DNA"/>
</dbReference>
<proteinExistence type="predicted"/>
<accession>A0A9D4D2H3</accession>
<protein>
    <submittedName>
        <fullName evidence="1">Uncharacterized protein</fullName>
    </submittedName>
</protein>
<comment type="caution">
    <text evidence="1">The sequence shown here is derived from an EMBL/GenBank/DDBJ whole genome shotgun (WGS) entry which is preliminary data.</text>
</comment>
<gene>
    <name evidence="1" type="ORF">DPMN_044023</name>
</gene>
<reference evidence="1" key="2">
    <citation type="submission" date="2020-11" db="EMBL/GenBank/DDBJ databases">
        <authorList>
            <person name="McCartney M.A."/>
            <person name="Auch B."/>
            <person name="Kono T."/>
            <person name="Mallez S."/>
            <person name="Becker A."/>
            <person name="Gohl D.M."/>
            <person name="Silverstein K.A.T."/>
            <person name="Koren S."/>
            <person name="Bechman K.B."/>
            <person name="Herman A."/>
            <person name="Abrahante J.E."/>
            <person name="Garbe J."/>
        </authorList>
    </citation>
    <scope>NUCLEOTIDE SEQUENCE</scope>
    <source>
        <strain evidence="1">Duluth1</strain>
        <tissue evidence="1">Whole animal</tissue>
    </source>
</reference>
<organism evidence="1 2">
    <name type="scientific">Dreissena polymorpha</name>
    <name type="common">Zebra mussel</name>
    <name type="synonym">Mytilus polymorpha</name>
    <dbReference type="NCBI Taxonomy" id="45954"/>
    <lineage>
        <taxon>Eukaryota</taxon>
        <taxon>Metazoa</taxon>
        <taxon>Spiralia</taxon>
        <taxon>Lophotrochozoa</taxon>
        <taxon>Mollusca</taxon>
        <taxon>Bivalvia</taxon>
        <taxon>Autobranchia</taxon>
        <taxon>Heteroconchia</taxon>
        <taxon>Euheterodonta</taxon>
        <taxon>Imparidentia</taxon>
        <taxon>Neoheterodontei</taxon>
        <taxon>Myida</taxon>
        <taxon>Dreissenoidea</taxon>
        <taxon>Dreissenidae</taxon>
        <taxon>Dreissena</taxon>
    </lineage>
</organism>
<dbReference type="AlphaFoldDB" id="A0A9D4D2H3"/>
<evidence type="ECO:0000313" key="2">
    <source>
        <dbReference type="Proteomes" id="UP000828390"/>
    </source>
</evidence>